<sequence length="143" mass="14615">MARPVVDDHPGAGVGDEALQAVNEVAVRPLFMIVLFGTALVAVVLGVSGLRRRTWLMVLGAATFLLGVIVLTIVVNIPLNDTLAAVGPTDDPARAWSAFSPAWTRANHWRAAAGIAAAVLLLAGGTGRAVGSTPVTSAVGQLT</sequence>
<evidence type="ECO:0000256" key="1">
    <source>
        <dbReference type="SAM" id="Phobius"/>
    </source>
</evidence>
<organism evidence="2 3">
    <name type="scientific">Actinomycetospora endophytica</name>
    <dbReference type="NCBI Taxonomy" id="2291215"/>
    <lineage>
        <taxon>Bacteria</taxon>
        <taxon>Bacillati</taxon>
        <taxon>Actinomycetota</taxon>
        <taxon>Actinomycetes</taxon>
        <taxon>Pseudonocardiales</taxon>
        <taxon>Pseudonocardiaceae</taxon>
        <taxon>Actinomycetospora</taxon>
    </lineage>
</organism>
<keyword evidence="1" id="KW-1133">Transmembrane helix</keyword>
<gene>
    <name evidence="2" type="ORF">LQ327_32705</name>
</gene>
<keyword evidence="3" id="KW-1185">Reference proteome</keyword>
<feature type="transmembrane region" description="Helical" evidence="1">
    <location>
        <begin position="30"/>
        <end position="48"/>
    </location>
</feature>
<dbReference type="EMBL" id="JAJNDB010000011">
    <property type="protein sequence ID" value="MCD2198141.1"/>
    <property type="molecule type" value="Genomic_DNA"/>
</dbReference>
<dbReference type="Proteomes" id="UP001199469">
    <property type="component" value="Unassembled WGS sequence"/>
</dbReference>
<dbReference type="InterPro" id="IPR013901">
    <property type="entry name" value="Anthrone_oxy"/>
</dbReference>
<dbReference type="RefSeq" id="WP_230740809.1">
    <property type="nucleotide sequence ID" value="NZ_JAJNDB010000011.1"/>
</dbReference>
<keyword evidence="1" id="KW-0472">Membrane</keyword>
<keyword evidence="1" id="KW-0812">Transmembrane</keyword>
<accession>A0ABS8PIR4</accession>
<evidence type="ECO:0000313" key="2">
    <source>
        <dbReference type="EMBL" id="MCD2198141.1"/>
    </source>
</evidence>
<dbReference type="Pfam" id="PF08592">
    <property type="entry name" value="Anthrone_oxy"/>
    <property type="match status" value="1"/>
</dbReference>
<name>A0ABS8PIR4_9PSEU</name>
<comment type="caution">
    <text evidence="2">The sequence shown here is derived from an EMBL/GenBank/DDBJ whole genome shotgun (WGS) entry which is preliminary data.</text>
</comment>
<evidence type="ECO:0000313" key="3">
    <source>
        <dbReference type="Proteomes" id="UP001199469"/>
    </source>
</evidence>
<protein>
    <submittedName>
        <fullName evidence="2">DUF1772 domain-containing protein</fullName>
    </submittedName>
</protein>
<reference evidence="2 3" key="1">
    <citation type="submission" date="2021-11" db="EMBL/GenBank/DDBJ databases">
        <title>Draft genome sequence of Actinomycetospora sp. SF1 isolated from the rhizosphere soil.</title>
        <authorList>
            <person name="Duangmal K."/>
            <person name="Chantavorakit T."/>
        </authorList>
    </citation>
    <scope>NUCLEOTIDE SEQUENCE [LARGE SCALE GENOMIC DNA]</scope>
    <source>
        <strain evidence="2 3">TBRC 5722</strain>
    </source>
</reference>
<proteinExistence type="predicted"/>
<feature type="transmembrane region" description="Helical" evidence="1">
    <location>
        <begin position="55"/>
        <end position="79"/>
    </location>
</feature>